<dbReference type="InterPro" id="IPR039420">
    <property type="entry name" value="WalR-like"/>
</dbReference>
<dbReference type="GO" id="GO:0000156">
    <property type="term" value="F:phosphorelay response regulator activity"/>
    <property type="evidence" value="ECO:0007669"/>
    <property type="project" value="TreeGrafter"/>
</dbReference>
<organism evidence="8">
    <name type="scientific">marine metagenome</name>
    <dbReference type="NCBI Taxonomy" id="408172"/>
    <lineage>
        <taxon>unclassified sequences</taxon>
        <taxon>metagenomes</taxon>
        <taxon>ecological metagenomes</taxon>
    </lineage>
</organism>
<dbReference type="InterPro" id="IPR001867">
    <property type="entry name" value="OmpR/PhoB-type_DNA-bd"/>
</dbReference>
<evidence type="ECO:0000256" key="5">
    <source>
        <dbReference type="ARBA" id="ARBA00023163"/>
    </source>
</evidence>
<gene>
    <name evidence="8" type="ORF">METZ01_LOCUS194028</name>
</gene>
<keyword evidence="3" id="KW-0805">Transcription regulation</keyword>
<evidence type="ECO:0000259" key="6">
    <source>
        <dbReference type="PROSITE" id="PS50110"/>
    </source>
</evidence>
<dbReference type="GO" id="GO:0005829">
    <property type="term" value="C:cytosol"/>
    <property type="evidence" value="ECO:0007669"/>
    <property type="project" value="TreeGrafter"/>
</dbReference>
<dbReference type="PANTHER" id="PTHR48111:SF4">
    <property type="entry name" value="DNA-BINDING DUAL TRANSCRIPTIONAL REGULATOR OMPR"/>
    <property type="match status" value="1"/>
</dbReference>
<dbReference type="Gene3D" id="6.10.250.690">
    <property type="match status" value="1"/>
</dbReference>
<dbReference type="GO" id="GO:0006355">
    <property type="term" value="P:regulation of DNA-templated transcription"/>
    <property type="evidence" value="ECO:0007669"/>
    <property type="project" value="InterPro"/>
</dbReference>
<evidence type="ECO:0000313" key="8">
    <source>
        <dbReference type="EMBL" id="SVB41174.1"/>
    </source>
</evidence>
<dbReference type="InterPro" id="IPR016032">
    <property type="entry name" value="Sig_transdc_resp-reg_C-effctor"/>
</dbReference>
<feature type="domain" description="Response regulatory" evidence="6">
    <location>
        <begin position="41"/>
        <end position="154"/>
    </location>
</feature>
<name>A0A382DTA9_9ZZZZ</name>
<evidence type="ECO:0000256" key="2">
    <source>
        <dbReference type="ARBA" id="ARBA00023012"/>
    </source>
</evidence>
<reference evidence="8" key="1">
    <citation type="submission" date="2018-05" db="EMBL/GenBank/DDBJ databases">
        <authorList>
            <person name="Lanie J.A."/>
            <person name="Ng W.-L."/>
            <person name="Kazmierczak K.M."/>
            <person name="Andrzejewski T.M."/>
            <person name="Davidsen T.M."/>
            <person name="Wayne K.J."/>
            <person name="Tettelin H."/>
            <person name="Glass J.I."/>
            <person name="Rusch D."/>
            <person name="Podicherti R."/>
            <person name="Tsui H.-C.T."/>
            <person name="Winkler M.E."/>
        </authorList>
    </citation>
    <scope>NUCLEOTIDE SEQUENCE</scope>
</reference>
<dbReference type="Pfam" id="PF00486">
    <property type="entry name" value="Trans_reg_C"/>
    <property type="match status" value="1"/>
</dbReference>
<dbReference type="InterPro" id="IPR001789">
    <property type="entry name" value="Sig_transdc_resp-reg_receiver"/>
</dbReference>
<dbReference type="EMBL" id="UINC01040793">
    <property type="protein sequence ID" value="SVB41174.1"/>
    <property type="molecule type" value="Genomic_DNA"/>
</dbReference>
<dbReference type="CDD" id="cd00383">
    <property type="entry name" value="trans_reg_C"/>
    <property type="match status" value="1"/>
</dbReference>
<dbReference type="Gene3D" id="3.40.50.2300">
    <property type="match status" value="1"/>
</dbReference>
<proteinExistence type="predicted"/>
<evidence type="ECO:0000256" key="4">
    <source>
        <dbReference type="ARBA" id="ARBA00023125"/>
    </source>
</evidence>
<evidence type="ECO:0000256" key="3">
    <source>
        <dbReference type="ARBA" id="ARBA00023015"/>
    </source>
</evidence>
<evidence type="ECO:0000256" key="1">
    <source>
        <dbReference type="ARBA" id="ARBA00022553"/>
    </source>
</evidence>
<dbReference type="Gene3D" id="1.10.10.10">
    <property type="entry name" value="Winged helix-like DNA-binding domain superfamily/Winged helix DNA-binding domain"/>
    <property type="match status" value="1"/>
</dbReference>
<keyword evidence="1" id="KW-0597">Phosphoprotein</keyword>
<dbReference type="SUPFAM" id="SSF52172">
    <property type="entry name" value="CheY-like"/>
    <property type="match status" value="1"/>
</dbReference>
<dbReference type="PROSITE" id="PS51755">
    <property type="entry name" value="OMPR_PHOB"/>
    <property type="match status" value="1"/>
</dbReference>
<evidence type="ECO:0000259" key="7">
    <source>
        <dbReference type="PROSITE" id="PS51755"/>
    </source>
</evidence>
<protein>
    <recommendedName>
        <fullName evidence="9">Response regulatory domain-containing protein</fullName>
    </recommendedName>
</protein>
<dbReference type="InterPro" id="IPR036388">
    <property type="entry name" value="WH-like_DNA-bd_sf"/>
</dbReference>
<dbReference type="SMART" id="SM00862">
    <property type="entry name" value="Trans_reg_C"/>
    <property type="match status" value="1"/>
</dbReference>
<accession>A0A382DTA9</accession>
<dbReference type="AlphaFoldDB" id="A0A382DTA9"/>
<dbReference type="InterPro" id="IPR011006">
    <property type="entry name" value="CheY-like_superfamily"/>
</dbReference>
<keyword evidence="4" id="KW-0238">DNA-binding</keyword>
<dbReference type="PROSITE" id="PS50110">
    <property type="entry name" value="RESPONSE_REGULATORY"/>
    <property type="match status" value="1"/>
</dbReference>
<feature type="domain" description="OmpR/PhoB-type" evidence="7">
    <location>
        <begin position="165"/>
        <end position="259"/>
    </location>
</feature>
<dbReference type="Pfam" id="PF00072">
    <property type="entry name" value="Response_reg"/>
    <property type="match status" value="1"/>
</dbReference>
<keyword evidence="2" id="KW-0902">Two-component regulatory system</keyword>
<dbReference type="GO" id="GO:0032993">
    <property type="term" value="C:protein-DNA complex"/>
    <property type="evidence" value="ECO:0007669"/>
    <property type="project" value="TreeGrafter"/>
</dbReference>
<dbReference type="GO" id="GO:0000976">
    <property type="term" value="F:transcription cis-regulatory region binding"/>
    <property type="evidence" value="ECO:0007669"/>
    <property type="project" value="TreeGrafter"/>
</dbReference>
<dbReference type="FunFam" id="3.40.50.2300:FF:000001">
    <property type="entry name" value="DNA-binding response regulator PhoB"/>
    <property type="match status" value="1"/>
</dbReference>
<dbReference type="SMART" id="SM00448">
    <property type="entry name" value="REC"/>
    <property type="match status" value="1"/>
</dbReference>
<keyword evidence="5" id="KW-0804">Transcription</keyword>
<dbReference type="SUPFAM" id="SSF46894">
    <property type="entry name" value="C-terminal effector domain of the bipartite response regulators"/>
    <property type="match status" value="1"/>
</dbReference>
<evidence type="ECO:0008006" key="9">
    <source>
        <dbReference type="Google" id="ProtNLM"/>
    </source>
</evidence>
<sequence length="260" mass="29614">MNGYERTRVLPRGKSFESGRTRISSNERSKQDAFQMTQMPHVLVVDDDRRLRVLLRDFLAENGFLVATADDAVDARTKLYHLDFDVIVLDVMMPGENGIKFMQELRIKSDIPILLLTAMDEIEDRIIGLESGADDYLAKPFEPRELVLRLNAVLRRAQANEIEDGIVIRFGRFSFNGSRGELYRDEALIKLTWGEIGLLRAFARQVGVAVSRDVLAVRMGVSPRTVDVQIARLRRKIESDLSHPHYLITVRGEGYVLRAD</sequence>
<dbReference type="PANTHER" id="PTHR48111">
    <property type="entry name" value="REGULATOR OF RPOS"/>
    <property type="match status" value="1"/>
</dbReference>